<evidence type="ECO:0000313" key="2">
    <source>
        <dbReference type="Proteomes" id="UP000297299"/>
    </source>
</evidence>
<evidence type="ECO:0000313" key="1">
    <source>
        <dbReference type="EMBL" id="TEY73361.1"/>
    </source>
</evidence>
<dbReference type="Proteomes" id="UP000297299">
    <property type="component" value="Unassembled WGS sequence"/>
</dbReference>
<organism evidence="1 2">
    <name type="scientific">Botryotinia calthae</name>
    <dbReference type="NCBI Taxonomy" id="38488"/>
    <lineage>
        <taxon>Eukaryota</taxon>
        <taxon>Fungi</taxon>
        <taxon>Dikarya</taxon>
        <taxon>Ascomycota</taxon>
        <taxon>Pezizomycotina</taxon>
        <taxon>Leotiomycetes</taxon>
        <taxon>Helotiales</taxon>
        <taxon>Sclerotiniaceae</taxon>
        <taxon>Botryotinia</taxon>
    </lineage>
</organism>
<protein>
    <submittedName>
        <fullName evidence="1">Uncharacterized protein</fullName>
    </submittedName>
</protein>
<keyword evidence="2" id="KW-1185">Reference proteome</keyword>
<gene>
    <name evidence="1" type="ORF">BOTCAL_0079g00260</name>
</gene>
<reference evidence="1 2" key="1">
    <citation type="submission" date="2017-11" db="EMBL/GenBank/DDBJ databases">
        <title>Comparative genomics of Botrytis spp.</title>
        <authorList>
            <person name="Valero-Jimenez C.A."/>
            <person name="Tapia P."/>
            <person name="Veloso J."/>
            <person name="Silva-Moreno E."/>
            <person name="Staats M."/>
            <person name="Valdes J.H."/>
            <person name="Van Kan J.A.L."/>
        </authorList>
    </citation>
    <scope>NUCLEOTIDE SEQUENCE [LARGE SCALE GENOMIC DNA]</scope>
    <source>
        <strain evidence="1 2">MUCL2830</strain>
    </source>
</reference>
<dbReference type="AlphaFoldDB" id="A0A4Y8D835"/>
<sequence length="130" mass="14774">MAHTTILNTFNIEKCEHLDIQVPVFDIYESTYFTSSAGLSIKEPDPEAIKSSSTIASISLWAVRMPRMFPVRKIDAWATSSSDLLSEPQVDDQQSTNYFLLILARTGLICDFYLALERLLPLKFVKIEVR</sequence>
<accession>A0A4Y8D835</accession>
<dbReference type="EMBL" id="PHWZ01000079">
    <property type="protein sequence ID" value="TEY73361.1"/>
    <property type="molecule type" value="Genomic_DNA"/>
</dbReference>
<comment type="caution">
    <text evidence="1">The sequence shown here is derived from an EMBL/GenBank/DDBJ whole genome shotgun (WGS) entry which is preliminary data.</text>
</comment>
<proteinExistence type="predicted"/>
<name>A0A4Y8D835_9HELO</name>
<dbReference type="OrthoDB" id="10477247at2759"/>